<dbReference type="GeneID" id="55996156"/>
<dbReference type="PROSITE" id="PS50075">
    <property type="entry name" value="CARRIER"/>
    <property type="match status" value="1"/>
</dbReference>
<dbReference type="Pfam" id="PF07993">
    <property type="entry name" value="NAD_binding_4"/>
    <property type="match status" value="1"/>
</dbReference>
<proteinExistence type="predicted"/>
<dbReference type="Gene3D" id="3.40.50.12780">
    <property type="entry name" value="N-terminal domain of ligase-like"/>
    <property type="match status" value="1"/>
</dbReference>
<keyword evidence="5" id="KW-1185">Reference proteome</keyword>
<evidence type="ECO:0000256" key="2">
    <source>
        <dbReference type="ARBA" id="ARBA00022553"/>
    </source>
</evidence>
<dbReference type="RefSeq" id="XP_035347690.1">
    <property type="nucleotide sequence ID" value="XM_035491797.1"/>
</dbReference>
<dbReference type="OrthoDB" id="429813at2759"/>
<keyword evidence="2" id="KW-0597">Phosphoprotein</keyword>
<evidence type="ECO:0000256" key="1">
    <source>
        <dbReference type="ARBA" id="ARBA00022450"/>
    </source>
</evidence>
<dbReference type="Gene3D" id="3.40.50.720">
    <property type="entry name" value="NAD(P)-binding Rossmann-like Domain"/>
    <property type="match status" value="1"/>
</dbReference>
<dbReference type="KEGG" id="trg:TRUGW13939_08668"/>
<reference evidence="5" key="1">
    <citation type="submission" date="2020-06" db="EMBL/GenBank/DDBJ databases">
        <title>A chromosome-scale genome assembly of Talaromyces rugulosus W13939.</title>
        <authorList>
            <person name="Wang B."/>
            <person name="Guo L."/>
            <person name="Ye K."/>
            <person name="Wang L."/>
        </authorList>
    </citation>
    <scope>NUCLEOTIDE SEQUENCE [LARGE SCALE GENOMIC DNA]</scope>
    <source>
        <strain evidence="5">W13939</strain>
    </source>
</reference>
<dbReference type="PANTHER" id="PTHR43439">
    <property type="entry name" value="PHENYLACETATE-COENZYME A LIGASE"/>
    <property type="match status" value="1"/>
</dbReference>
<sequence length="1035" mass="115699">MGSSTLRKKILCHVVDEIAYRDPEKLFCIHPISSDITQGWRRVTLANLADAVNYTAQWIVRTVGPASEDEHLAYMGANDIRYAAFTLACMKTGHSVLLLSPRNSTAGSLRVLHATKSFKFIYSVERRKLVEALQQTDKSLHLWEIPSLWDIFNKKVDPYPCNTQYTNAEDKAAVIIHSSGTTGFPKPVPLTNGFLSAIDNMPQLPIPSGRRSSLISMVKPGALFFTMAPFFHLMGYFTFLESIYHGTPFISDETNPVNALLTPSILEDFGSSEAGLNLLRRFETIFFGGAPLSPDIGNKLCQDTNLQALIGSSEAGFISSLVPADMKDWEWFDWNPFNDVDMQYVEDGLFEMVLRRKETRDFSGIFHTFPDIDTYRTKDLYAPHPTRPGLWRYRGRFDDVIVLSNGEKFNPIEMEKIIEGHPYVSKALVVGQKRFQPALLIEPNWQELPAEEHDDANGWLIDRIWPTVEKSNEIAPGHGQLLKAKIGMASKSKPFKTTPKGTVQRQLVLADYADEIDEIYNRISDDEEGISNLPLELTLQNVTQYVQQVLSHLLKVDKQVPETADIFSLGLDSLQTLQLSKILQGAVGSLRPDHAGPVIIPAQKLYSYSSVASISQYVYGLANGGDASVEVDGHHDSTRSQRIAALIEKYTEDLPEKQVGHFHRLGKYAVILSGSTGSLGNYILNELILDPEISKIYCLNRSEDAEKRQIRSFEEKGLGHLSSRVEFLRAKFGAEKLGLSDHKYEELKDSVDTIIHNAWKVNFNHKLETFEDTHIEGVRRLIDFSLDSTHSAHIHFISSISTVGGWTAAHGPSVPEVPLEDPQVALEQGYGESKFVSERISAIASARSGVPTSLFRVGQIGGPTTEKGVWNRQEWLPAMIATSKTLQKIPTEIGSMPVDWIPVDSLAKIIVDVTRSRRITDTTERTAAFNLVNPIATPWMSLVPPIQARYSVEPVEFGAWLDAVEAFSNPTQADFQDKPALKILEFFRGLHEGHGDGKLSPPMQTARTQAASKTMRTLSSVDATLMENWLRQWNF</sequence>
<gene>
    <name evidence="4" type="ORF">TRUGW13939_08668</name>
</gene>
<keyword evidence="1" id="KW-0596">Phosphopantetheine</keyword>
<dbReference type="InterPro" id="IPR036736">
    <property type="entry name" value="ACP-like_sf"/>
</dbReference>
<evidence type="ECO:0000313" key="5">
    <source>
        <dbReference type="Proteomes" id="UP000509510"/>
    </source>
</evidence>
<dbReference type="Pfam" id="PF00550">
    <property type="entry name" value="PP-binding"/>
    <property type="match status" value="1"/>
</dbReference>
<dbReference type="InterPro" id="IPR051414">
    <property type="entry name" value="Adenylate-forming_Reductase"/>
</dbReference>
<dbReference type="PROSITE" id="PS00012">
    <property type="entry name" value="PHOSPHOPANTETHEINE"/>
    <property type="match status" value="1"/>
</dbReference>
<dbReference type="PANTHER" id="PTHR43439:SF2">
    <property type="entry name" value="ENZYME, PUTATIVE (JCVI)-RELATED"/>
    <property type="match status" value="1"/>
</dbReference>
<dbReference type="Pfam" id="PF23562">
    <property type="entry name" value="AMP-binding_C_3"/>
    <property type="match status" value="1"/>
</dbReference>
<dbReference type="InterPro" id="IPR020845">
    <property type="entry name" value="AMP-binding_CS"/>
</dbReference>
<dbReference type="SUPFAM" id="SSF51735">
    <property type="entry name" value="NAD(P)-binding Rossmann-fold domains"/>
    <property type="match status" value="1"/>
</dbReference>
<accession>A0A7H8R5Q6</accession>
<dbReference type="SUPFAM" id="SSF56801">
    <property type="entry name" value="Acetyl-CoA synthetase-like"/>
    <property type="match status" value="1"/>
</dbReference>
<feature type="domain" description="Carrier" evidence="3">
    <location>
        <begin position="536"/>
        <end position="622"/>
    </location>
</feature>
<dbReference type="InterPro" id="IPR006162">
    <property type="entry name" value="Ppantetheine_attach_site"/>
</dbReference>
<dbReference type="Pfam" id="PF00501">
    <property type="entry name" value="AMP-binding"/>
    <property type="match status" value="1"/>
</dbReference>
<protein>
    <recommendedName>
        <fullName evidence="3">Carrier domain-containing protein</fullName>
    </recommendedName>
</protein>
<dbReference type="PROSITE" id="PS00455">
    <property type="entry name" value="AMP_BINDING"/>
    <property type="match status" value="1"/>
</dbReference>
<dbReference type="SUPFAM" id="SSF47336">
    <property type="entry name" value="ACP-like"/>
    <property type="match status" value="1"/>
</dbReference>
<dbReference type="InterPro" id="IPR013120">
    <property type="entry name" value="FAR_NAD-bd"/>
</dbReference>
<dbReference type="InterPro" id="IPR000873">
    <property type="entry name" value="AMP-dep_synth/lig_dom"/>
</dbReference>
<name>A0A7H8R5Q6_TALRU</name>
<dbReference type="InterPro" id="IPR036291">
    <property type="entry name" value="NAD(P)-bd_dom_sf"/>
</dbReference>
<evidence type="ECO:0000259" key="3">
    <source>
        <dbReference type="PROSITE" id="PS50075"/>
    </source>
</evidence>
<organism evidence="4 5">
    <name type="scientific">Talaromyces rugulosus</name>
    <name type="common">Penicillium rugulosum</name>
    <dbReference type="NCBI Taxonomy" id="121627"/>
    <lineage>
        <taxon>Eukaryota</taxon>
        <taxon>Fungi</taxon>
        <taxon>Dikarya</taxon>
        <taxon>Ascomycota</taxon>
        <taxon>Pezizomycotina</taxon>
        <taxon>Eurotiomycetes</taxon>
        <taxon>Eurotiomycetidae</taxon>
        <taxon>Eurotiales</taxon>
        <taxon>Trichocomaceae</taxon>
        <taxon>Talaromyces</taxon>
        <taxon>Talaromyces sect. Islandici</taxon>
    </lineage>
</organism>
<dbReference type="InterPro" id="IPR009081">
    <property type="entry name" value="PP-bd_ACP"/>
</dbReference>
<dbReference type="Proteomes" id="UP000509510">
    <property type="component" value="Chromosome V"/>
</dbReference>
<dbReference type="InterPro" id="IPR042099">
    <property type="entry name" value="ANL_N_sf"/>
</dbReference>
<evidence type="ECO:0000313" key="4">
    <source>
        <dbReference type="EMBL" id="QKX61516.1"/>
    </source>
</evidence>
<dbReference type="EMBL" id="CP055902">
    <property type="protein sequence ID" value="QKX61516.1"/>
    <property type="molecule type" value="Genomic_DNA"/>
</dbReference>
<dbReference type="AlphaFoldDB" id="A0A7H8R5Q6"/>